<reference evidence="3" key="1">
    <citation type="journal article" date="2020" name="mSystems">
        <title>Genome- and Community-Level Interaction Insights into Carbon Utilization and Element Cycling Functions of Hydrothermarchaeota in Hydrothermal Sediment.</title>
        <authorList>
            <person name="Zhou Z."/>
            <person name="Liu Y."/>
            <person name="Xu W."/>
            <person name="Pan J."/>
            <person name="Luo Z.H."/>
            <person name="Li M."/>
        </authorList>
    </citation>
    <scope>NUCLEOTIDE SEQUENCE [LARGE SCALE GENOMIC DNA]</scope>
    <source>
        <strain evidence="3">SpSt-81</strain>
    </source>
</reference>
<dbReference type="InterPro" id="IPR028098">
    <property type="entry name" value="Glyco_trans_4-like_N"/>
</dbReference>
<dbReference type="EMBL" id="DTIN01000015">
    <property type="protein sequence ID" value="HFX13563.1"/>
    <property type="molecule type" value="Genomic_DNA"/>
</dbReference>
<evidence type="ECO:0000259" key="2">
    <source>
        <dbReference type="Pfam" id="PF13439"/>
    </source>
</evidence>
<keyword evidence="3" id="KW-0808">Transferase</keyword>
<accession>A0A7C3RKT7</accession>
<protein>
    <submittedName>
        <fullName evidence="3">Glycosyltransferase family 4 protein</fullName>
    </submittedName>
</protein>
<proteinExistence type="predicted"/>
<feature type="domain" description="Glycosyl transferase family 1" evidence="1">
    <location>
        <begin position="203"/>
        <end position="357"/>
    </location>
</feature>
<dbReference type="PANTHER" id="PTHR45947:SF3">
    <property type="entry name" value="SULFOQUINOVOSYL TRANSFERASE SQD2"/>
    <property type="match status" value="1"/>
</dbReference>
<evidence type="ECO:0000313" key="3">
    <source>
        <dbReference type="EMBL" id="HFX13563.1"/>
    </source>
</evidence>
<dbReference type="SUPFAM" id="SSF53756">
    <property type="entry name" value="UDP-Glycosyltransferase/glycogen phosphorylase"/>
    <property type="match status" value="1"/>
</dbReference>
<dbReference type="PANTHER" id="PTHR45947">
    <property type="entry name" value="SULFOQUINOVOSYL TRANSFERASE SQD2"/>
    <property type="match status" value="1"/>
</dbReference>
<dbReference type="Gene3D" id="3.40.50.2000">
    <property type="entry name" value="Glycogen Phosphorylase B"/>
    <property type="match status" value="2"/>
</dbReference>
<sequence>MRIAFFTNNYLPNTGGAAISVETYRFALEKLGHEVYVFAPKYPKWFPSHNNGDRIFRYPALFIKQITIHPIPIPFSFFIENYFRDKNFDIIHSHHPYIIGKTALKFSQKYNIPIVFTYHTLYHKYVHYIPLIPQKIKEWFAIKSSVDYANKTNLVIAPSTEVKEMIKNFGVKTKIEVLPTGIDFSLWEKDIPDKFKYDPRWFGKKILLYAGRLAKEKNVDFLLRSLTPLLKEREDVILLIVGGGDERYNLINLAKKVEILDKALFLGWYPREKLVYFYKIADIFVFSSTTETQGLVTLEAMAGGCAVVAVRATGSESLITHGIEGFLVNEEEEEFREYVKILLSNNDLSEKMKKNAQIKSKEFSIDKNAKKLEELYYSLLK</sequence>
<feature type="domain" description="Glycosyltransferase subfamily 4-like N-terminal" evidence="2">
    <location>
        <begin position="15"/>
        <end position="184"/>
    </location>
</feature>
<comment type="caution">
    <text evidence="3">The sequence shown here is derived from an EMBL/GenBank/DDBJ whole genome shotgun (WGS) entry which is preliminary data.</text>
</comment>
<dbReference type="GO" id="GO:0016757">
    <property type="term" value="F:glycosyltransferase activity"/>
    <property type="evidence" value="ECO:0007669"/>
    <property type="project" value="InterPro"/>
</dbReference>
<gene>
    <name evidence="3" type="ORF">ENW00_05310</name>
</gene>
<dbReference type="InterPro" id="IPR050194">
    <property type="entry name" value="Glycosyltransferase_grp1"/>
</dbReference>
<dbReference type="Pfam" id="PF13439">
    <property type="entry name" value="Glyco_transf_4"/>
    <property type="match status" value="1"/>
</dbReference>
<dbReference type="Pfam" id="PF00534">
    <property type="entry name" value="Glycos_transf_1"/>
    <property type="match status" value="1"/>
</dbReference>
<dbReference type="InterPro" id="IPR001296">
    <property type="entry name" value="Glyco_trans_1"/>
</dbReference>
<dbReference type="AlphaFoldDB" id="A0A7C3RKT7"/>
<organism evidence="3">
    <name type="scientific">Dictyoglomus thermophilum</name>
    <dbReference type="NCBI Taxonomy" id="14"/>
    <lineage>
        <taxon>Bacteria</taxon>
        <taxon>Pseudomonadati</taxon>
        <taxon>Dictyoglomota</taxon>
        <taxon>Dictyoglomia</taxon>
        <taxon>Dictyoglomales</taxon>
        <taxon>Dictyoglomaceae</taxon>
        <taxon>Dictyoglomus</taxon>
    </lineage>
</organism>
<dbReference type="CDD" id="cd03817">
    <property type="entry name" value="GT4_UGDG-like"/>
    <property type="match status" value="1"/>
</dbReference>
<name>A0A7C3RKT7_DICTH</name>
<evidence type="ECO:0000259" key="1">
    <source>
        <dbReference type="Pfam" id="PF00534"/>
    </source>
</evidence>